<sequence length="322" mass="37513">MNNLTLPKDKLCFFVCSVIVFFVSYISYGYYVLGDQYFYIKAYEGMAGKSVSEAWAYYRSQLNSMEFGHFSISYIFSGLVDKKIVFSILNSILVYQAGIYLRYLGYGLLLISFIVLTNFYFWVLYIPAERLKVAAIFFFLFLNCKGSSKLKTSYGVLTVLSHVSTTLFFTSHAIIDFLRYSLKLKVSRSFFVYLAIFLITGFVVFEHLSRKIFGYFDNFGGDYSSIIKTIIILFPLVFFIKQKLDLMVVIFVLSIAAFVLGDGRVNMFSYLYFVYFASYSKVYGKYLVFILSLYFVYPTIYFFIKMFMYGTTENLYNLERAV</sequence>
<feature type="transmembrane region" description="Helical" evidence="1">
    <location>
        <begin position="283"/>
        <end position="304"/>
    </location>
</feature>
<name>A0AAD0W2K8_PSEO7</name>
<dbReference type="Proteomes" id="UP000258102">
    <property type="component" value="Chromosome 1"/>
</dbReference>
<dbReference type="AlphaFoldDB" id="A0AAD0W2K8"/>
<gene>
    <name evidence="2" type="ORF">D0511_03220</name>
</gene>
<evidence type="ECO:0008006" key="4">
    <source>
        <dbReference type="Google" id="ProtNLM"/>
    </source>
</evidence>
<evidence type="ECO:0000313" key="2">
    <source>
        <dbReference type="EMBL" id="AXR01190.1"/>
    </source>
</evidence>
<organism evidence="2 3">
    <name type="scientific">Pseudoalteromonas piscicida</name>
    <dbReference type="NCBI Taxonomy" id="43662"/>
    <lineage>
        <taxon>Bacteria</taxon>
        <taxon>Pseudomonadati</taxon>
        <taxon>Pseudomonadota</taxon>
        <taxon>Gammaproteobacteria</taxon>
        <taxon>Alteromonadales</taxon>
        <taxon>Pseudoalteromonadaceae</taxon>
        <taxon>Pseudoalteromonas</taxon>
    </lineage>
</organism>
<feature type="transmembrane region" description="Helical" evidence="1">
    <location>
        <begin position="103"/>
        <end position="124"/>
    </location>
</feature>
<keyword evidence="1" id="KW-0472">Membrane</keyword>
<keyword evidence="1" id="KW-1133">Transmembrane helix</keyword>
<feature type="transmembrane region" description="Helical" evidence="1">
    <location>
        <begin position="154"/>
        <end position="178"/>
    </location>
</feature>
<feature type="transmembrane region" description="Helical" evidence="1">
    <location>
        <begin position="246"/>
        <end position="263"/>
    </location>
</feature>
<dbReference type="EMBL" id="CP031761">
    <property type="protein sequence ID" value="AXR01190.1"/>
    <property type="molecule type" value="Genomic_DNA"/>
</dbReference>
<proteinExistence type="predicted"/>
<reference evidence="2 3" key="1">
    <citation type="submission" date="2018-08" db="EMBL/GenBank/DDBJ databases">
        <title>Whole Genome Sequences of Two Pseudoalteromonas piscicida Strains, DE1-A and DE2-A, which Exhibit Strong Antibacterial Activity against Vibrio vulnificus.</title>
        <authorList>
            <person name="Richards G.P."/>
            <person name="Needleman D.S."/>
            <person name="Watson M.A."/>
            <person name="Polson S.W."/>
        </authorList>
    </citation>
    <scope>NUCLEOTIDE SEQUENCE [LARGE SCALE GENOMIC DNA]</scope>
    <source>
        <strain evidence="2 3">DE2-A</strain>
    </source>
</reference>
<keyword evidence="1" id="KW-0812">Transmembrane</keyword>
<evidence type="ECO:0000313" key="3">
    <source>
        <dbReference type="Proteomes" id="UP000258102"/>
    </source>
</evidence>
<feature type="transmembrane region" description="Helical" evidence="1">
    <location>
        <begin position="220"/>
        <end position="239"/>
    </location>
</feature>
<accession>A0AAD0W2K8</accession>
<dbReference type="KEGG" id="ppis:B1L02_14510"/>
<feature type="transmembrane region" description="Helical" evidence="1">
    <location>
        <begin position="12"/>
        <end position="33"/>
    </location>
</feature>
<feature type="transmembrane region" description="Helical" evidence="1">
    <location>
        <begin position="190"/>
        <end position="208"/>
    </location>
</feature>
<evidence type="ECO:0000256" key="1">
    <source>
        <dbReference type="SAM" id="Phobius"/>
    </source>
</evidence>
<protein>
    <recommendedName>
        <fullName evidence="4">EpsG family protein</fullName>
    </recommendedName>
</protein>